<reference evidence="1 2" key="1">
    <citation type="submission" date="2016-04" db="EMBL/GenBank/DDBJ databases">
        <title>Evolutionary innovation and constraint leading to complex multicellularity in the Ascomycota.</title>
        <authorList>
            <person name="Cisse O."/>
            <person name="Nguyen A."/>
            <person name="Hewitt D.A."/>
            <person name="Jedd G."/>
            <person name="Stajich J.E."/>
        </authorList>
    </citation>
    <scope>NUCLEOTIDE SEQUENCE [LARGE SCALE GENOMIC DNA]</scope>
    <source>
        <strain evidence="1 2">DAH-3</strain>
    </source>
</reference>
<dbReference type="GO" id="GO:0031932">
    <property type="term" value="C:TORC2 complex"/>
    <property type="evidence" value="ECO:0007669"/>
    <property type="project" value="TreeGrafter"/>
</dbReference>
<dbReference type="PANTHER" id="PTHR32428:SF2">
    <property type="entry name" value="TARGET OF RAPAMYCIN COMPLEX 2 SUBUNIT BIT61-RELATED"/>
    <property type="match status" value="1"/>
</dbReference>
<dbReference type="EMBL" id="LXFE01000328">
    <property type="protein sequence ID" value="OLL25724.1"/>
    <property type="molecule type" value="Genomic_DNA"/>
</dbReference>
<dbReference type="Proteomes" id="UP000186594">
    <property type="component" value="Unassembled WGS sequence"/>
</dbReference>
<dbReference type="OMA" id="FQGMASI"/>
<dbReference type="PANTHER" id="PTHR32428">
    <property type="entry name" value="TARGET OF RAPAMYCIN COMPLEX 2 SUBUNIT BIT61-RELATED"/>
    <property type="match status" value="1"/>
</dbReference>
<dbReference type="OrthoDB" id="2290221at2759"/>
<dbReference type="STRING" id="1198029.A0A1U7LSV0"/>
<gene>
    <name evidence="1" type="ORF">NEOLI_002901</name>
</gene>
<sequence length="178" mass="20281">MDLVELLDTGFQCLETSSLSTLTDDKLFSRLVELWQFFFGTILPYLEAVFLPLRIEFQGMASIVPAKEAREYDEELDVRRNALIGFRDKLVLSQADRLHGLFCKIQFDVSSKVAVTDTASRMLQCVCILASILSRDDKQEQMDHLAKTLKQTWFRGRIGGDRRGFVSKRNGGPKEGRV</sequence>
<proteinExistence type="predicted"/>
<accession>A0A1U7LSV0</accession>
<name>A0A1U7LSV0_NEOID</name>
<keyword evidence="2" id="KW-1185">Reference proteome</keyword>
<dbReference type="InterPro" id="IPR013745">
    <property type="entry name" value="Bit61/PRR5"/>
</dbReference>
<dbReference type="GO" id="GO:0038203">
    <property type="term" value="P:TORC2 signaling"/>
    <property type="evidence" value="ECO:0007669"/>
    <property type="project" value="TreeGrafter"/>
</dbReference>
<evidence type="ECO:0000313" key="2">
    <source>
        <dbReference type="Proteomes" id="UP000186594"/>
    </source>
</evidence>
<dbReference type="AlphaFoldDB" id="A0A1U7LSV0"/>
<comment type="caution">
    <text evidence="1">The sequence shown here is derived from an EMBL/GenBank/DDBJ whole genome shotgun (WGS) entry which is preliminary data.</text>
</comment>
<organism evidence="1 2">
    <name type="scientific">Neolecta irregularis (strain DAH-3)</name>
    <dbReference type="NCBI Taxonomy" id="1198029"/>
    <lineage>
        <taxon>Eukaryota</taxon>
        <taxon>Fungi</taxon>
        <taxon>Dikarya</taxon>
        <taxon>Ascomycota</taxon>
        <taxon>Taphrinomycotina</taxon>
        <taxon>Neolectales</taxon>
        <taxon>Neolectaceae</taxon>
        <taxon>Neolecta</taxon>
    </lineage>
</organism>
<dbReference type="Pfam" id="PF08539">
    <property type="entry name" value="HbrB"/>
    <property type="match status" value="1"/>
</dbReference>
<protein>
    <submittedName>
        <fullName evidence="1">Target of rapamycin complex 2 subunit bit61</fullName>
    </submittedName>
</protein>
<evidence type="ECO:0000313" key="1">
    <source>
        <dbReference type="EMBL" id="OLL25724.1"/>
    </source>
</evidence>